<keyword evidence="2" id="KW-1185">Reference proteome</keyword>
<gene>
    <name evidence="1" type="ORF">H8730_16815</name>
</gene>
<name>A0A926DX24_9FIRM</name>
<dbReference type="EMBL" id="JACRSQ010000055">
    <property type="protein sequence ID" value="MBC8545197.1"/>
    <property type="molecule type" value="Genomic_DNA"/>
</dbReference>
<organism evidence="1 2">
    <name type="scientific">Bianquea renquensis</name>
    <dbReference type="NCBI Taxonomy" id="2763661"/>
    <lineage>
        <taxon>Bacteria</taxon>
        <taxon>Bacillati</taxon>
        <taxon>Bacillota</taxon>
        <taxon>Clostridia</taxon>
        <taxon>Eubacteriales</taxon>
        <taxon>Bianqueaceae</taxon>
        <taxon>Bianquea</taxon>
    </lineage>
</organism>
<feature type="non-terminal residue" evidence="1">
    <location>
        <position position="1"/>
    </location>
</feature>
<proteinExistence type="predicted"/>
<evidence type="ECO:0000313" key="1">
    <source>
        <dbReference type="EMBL" id="MBC8545197.1"/>
    </source>
</evidence>
<sequence length="52" mass="6339">KKYENIDKLTREILIELVDYIKVYEGGDISIKFKFADELRRIMEYVEINRDL</sequence>
<dbReference type="Proteomes" id="UP000657006">
    <property type="component" value="Unassembled WGS sequence"/>
</dbReference>
<dbReference type="AlphaFoldDB" id="A0A926DX24"/>
<comment type="caution">
    <text evidence="1">The sequence shown here is derived from an EMBL/GenBank/DDBJ whole genome shotgun (WGS) entry which is preliminary data.</text>
</comment>
<evidence type="ECO:0000313" key="2">
    <source>
        <dbReference type="Proteomes" id="UP000657006"/>
    </source>
</evidence>
<reference evidence="1" key="1">
    <citation type="submission" date="2020-08" db="EMBL/GenBank/DDBJ databases">
        <title>Genome public.</title>
        <authorList>
            <person name="Liu C."/>
            <person name="Sun Q."/>
        </authorList>
    </citation>
    <scope>NUCLEOTIDE SEQUENCE</scope>
    <source>
        <strain evidence="1">NSJ-32</strain>
    </source>
</reference>
<dbReference type="RefSeq" id="WP_249290229.1">
    <property type="nucleotide sequence ID" value="NZ_JACRSQ010000055.1"/>
</dbReference>
<protein>
    <submittedName>
        <fullName evidence="1">DUF4368 domain-containing protein</fullName>
    </submittedName>
</protein>
<accession>A0A926DX24</accession>